<keyword evidence="2" id="KW-1185">Reference proteome</keyword>
<evidence type="ECO:0000313" key="2">
    <source>
        <dbReference type="Proteomes" id="UP001290861"/>
    </source>
</evidence>
<proteinExistence type="predicted"/>
<gene>
    <name evidence="1" type="ORF">P9H32_10560</name>
</gene>
<name>A0ABU5MXX0_9BACT</name>
<comment type="caution">
    <text evidence="1">The sequence shown here is derived from an EMBL/GenBank/DDBJ whole genome shotgun (WGS) entry which is preliminary data.</text>
</comment>
<accession>A0ABU5MXX0</accession>
<dbReference type="EMBL" id="JARVCO010000010">
    <property type="protein sequence ID" value="MDZ8119065.1"/>
    <property type="molecule type" value="Genomic_DNA"/>
</dbReference>
<reference evidence="1 2" key="1">
    <citation type="journal article" date="2024" name="Appl. Environ. Microbiol.">
        <title>Pontiella agarivorans sp. nov., a novel marine anaerobic bacterium capable of degrading macroalgal polysaccharides and fixing nitrogen.</title>
        <authorList>
            <person name="Liu N."/>
            <person name="Kivenson V."/>
            <person name="Peng X."/>
            <person name="Cui Z."/>
            <person name="Lankiewicz T.S."/>
            <person name="Gosselin K.M."/>
            <person name="English C.J."/>
            <person name="Blair E.M."/>
            <person name="O'Malley M.A."/>
            <person name="Valentine D.L."/>
        </authorList>
    </citation>
    <scope>NUCLEOTIDE SEQUENCE [LARGE SCALE GENOMIC DNA]</scope>
    <source>
        <strain evidence="1 2">NLcol2</strain>
    </source>
</reference>
<dbReference type="RefSeq" id="WP_322608854.1">
    <property type="nucleotide sequence ID" value="NZ_JARVCO010000010.1"/>
</dbReference>
<sequence length="592" mass="64676">MKKIFIISMFAGLVLQGYAVSLIDYQHNDPSNTPLKNLQNDGIDTSGWNLNRDHIVANGAGDLSCTITNASQTKFIFASALTNGYVEFEYRISSYDLTGIPNKDGIGIDLFTSSGVSAEAIKLKLETFNDTVRLRAPFPKADGSGVAYPNRTLGAKASTIGVTYKVTIDLDASTNQVAVFSKLDTDTDFIKMGGAALFGACTNLTELRLQPTYTGEWPSNNFVNIDYITLTSTVEPPAYAGESWQFNEAADTPLSGLVNDLGEASFADISTVLTDGNGALRFEQDPVLGTSGYGKEATVPSQTEGVVEMNFKLLALDFSGGDDAGANVSFSLRDSSVNKDVMNVRVFKQTGKAQIQSRFQNDEGGSNIPLYRFGTNVVDEAIDVRVLANLDTDTFDVFYTLDGESEVNVTNNMPMNYPDMTFDRIRIWSTVNTNDFGPSDFVTIDYLRVVPVSSMIPETYETWLELFPTLGAATNKTDNPDGDALNNLYEYALNGNPTDAADIGYIPTSQLVEDGGSWLQYVYAKRADADTRGLNYYLETDTDLMIAPGWTNAFYDVIGTNTEFAVGFNAITNRISTDTKSQQFIQLQIEQL</sequence>
<dbReference type="Proteomes" id="UP001290861">
    <property type="component" value="Unassembled WGS sequence"/>
</dbReference>
<protein>
    <submittedName>
        <fullName evidence="1">Uncharacterized protein</fullName>
    </submittedName>
</protein>
<organism evidence="1 2">
    <name type="scientific">Pontiella agarivorans</name>
    <dbReference type="NCBI Taxonomy" id="3038953"/>
    <lineage>
        <taxon>Bacteria</taxon>
        <taxon>Pseudomonadati</taxon>
        <taxon>Kiritimatiellota</taxon>
        <taxon>Kiritimatiellia</taxon>
        <taxon>Kiritimatiellales</taxon>
        <taxon>Pontiellaceae</taxon>
        <taxon>Pontiella</taxon>
    </lineage>
</organism>
<evidence type="ECO:0000313" key="1">
    <source>
        <dbReference type="EMBL" id="MDZ8119065.1"/>
    </source>
</evidence>